<feature type="compositionally biased region" description="Basic and acidic residues" evidence="1">
    <location>
        <begin position="36"/>
        <end position="45"/>
    </location>
</feature>
<dbReference type="EMBL" id="BMAU01021370">
    <property type="protein sequence ID" value="GFY24792.1"/>
    <property type="molecule type" value="Genomic_DNA"/>
</dbReference>
<comment type="caution">
    <text evidence="2">The sequence shown here is derived from an EMBL/GenBank/DDBJ whole genome shotgun (WGS) entry which is preliminary data.</text>
</comment>
<feature type="region of interest" description="Disordered" evidence="1">
    <location>
        <begin position="26"/>
        <end position="72"/>
    </location>
</feature>
<evidence type="ECO:0000256" key="1">
    <source>
        <dbReference type="SAM" id="MobiDB-lite"/>
    </source>
</evidence>
<dbReference type="AlphaFoldDB" id="A0A8X6VYL2"/>
<feature type="compositionally biased region" description="Acidic residues" evidence="1">
    <location>
        <begin position="63"/>
        <end position="72"/>
    </location>
</feature>
<proteinExistence type="predicted"/>
<keyword evidence="3" id="KW-1185">Reference proteome</keyword>
<evidence type="ECO:0000313" key="3">
    <source>
        <dbReference type="Proteomes" id="UP000887159"/>
    </source>
</evidence>
<protein>
    <submittedName>
        <fullName evidence="2">Uncharacterized protein</fullName>
    </submittedName>
</protein>
<reference evidence="2" key="1">
    <citation type="submission" date="2020-08" db="EMBL/GenBank/DDBJ databases">
        <title>Multicomponent nature underlies the extraordinary mechanical properties of spider dragline silk.</title>
        <authorList>
            <person name="Kono N."/>
            <person name="Nakamura H."/>
            <person name="Mori M."/>
            <person name="Yoshida Y."/>
            <person name="Ohtoshi R."/>
            <person name="Malay A.D."/>
            <person name="Moran D.A.P."/>
            <person name="Tomita M."/>
            <person name="Numata K."/>
            <person name="Arakawa K."/>
        </authorList>
    </citation>
    <scope>NUCLEOTIDE SEQUENCE</scope>
</reference>
<gene>
    <name evidence="2" type="ORF">TNCV_2689831</name>
</gene>
<sequence length="72" mass="8271">MISYCIMSKNFGLKSSRHSRVCKRRWSDNCPESGENDSKTREETGSFHVQSGRGRKRVNSMVVEEETTSVQE</sequence>
<accession>A0A8X6VYL2</accession>
<name>A0A8X6VYL2_TRICX</name>
<dbReference type="Proteomes" id="UP000887159">
    <property type="component" value="Unassembled WGS sequence"/>
</dbReference>
<organism evidence="2 3">
    <name type="scientific">Trichonephila clavipes</name>
    <name type="common">Golden silk orbweaver</name>
    <name type="synonym">Nephila clavipes</name>
    <dbReference type="NCBI Taxonomy" id="2585209"/>
    <lineage>
        <taxon>Eukaryota</taxon>
        <taxon>Metazoa</taxon>
        <taxon>Ecdysozoa</taxon>
        <taxon>Arthropoda</taxon>
        <taxon>Chelicerata</taxon>
        <taxon>Arachnida</taxon>
        <taxon>Araneae</taxon>
        <taxon>Araneomorphae</taxon>
        <taxon>Entelegynae</taxon>
        <taxon>Araneoidea</taxon>
        <taxon>Nephilidae</taxon>
        <taxon>Trichonephila</taxon>
    </lineage>
</organism>
<evidence type="ECO:0000313" key="2">
    <source>
        <dbReference type="EMBL" id="GFY24792.1"/>
    </source>
</evidence>